<dbReference type="Proteomes" id="UP001302949">
    <property type="component" value="Unassembled WGS sequence"/>
</dbReference>
<name>A0ABU5QGN9_9BACT</name>
<reference evidence="1 2" key="1">
    <citation type="submission" date="2023-12" db="EMBL/GenBank/DDBJ databases">
        <title>Novel species of the genus Arcicella isolated from rivers.</title>
        <authorList>
            <person name="Lu H."/>
        </authorList>
    </citation>
    <scope>NUCLEOTIDE SEQUENCE [LARGE SCALE GENOMIC DNA]</scope>
    <source>
        <strain evidence="1 2">KCTC 23307</strain>
    </source>
</reference>
<sequence>MKKIFIIILSVLTLFAGILFAIPFFFKDSIQAKVNQEIQKKVKAKVYYSSFDLSLFKHFPELTIGLSDFGIVGLSPFSSDTLIQAKEFSLAADIKSIFSGDKVAISAVTIESPKISIKILPDGSANYDIYKKDTLEVQKEESKSSSNFNVAIQSWKLTDGQIRYDDRITNTLAILQNITHEGSGNIGAEIYDLVTNTQIEKASISYGGTEYLHEKTLSADMKINIDQSKNKYSFTKNTLKLNDFTLNFDGSVTLPDTSSIDLDVQYNSPENTFKNLLSLVPNIYTDKFKDLDADGNVQFDGFVKGTMSSSSFPTYAFNLLVENAMFQYPDLPTAVTGINLDLKASNTTNDLNNSVLNIKKFTMNLGKNPINARALVEGLGKSKVDADVVAKVDLQQIGQIFPMKGLTMRGLYSMDLKAKGTYDTLTKAFPQVNATMSLANGFIQSDQFPEPIKDLNVKANLVNTNAALASTRLSITELKMILDGEPFTANGVIENFENYNWDIKAKGKIDLTKITKIYPLADMTLKGIVNADLETKGKMSDVKAKRYGSLPTSGKATLQDFEFVSKEYPQGVKVSTADMSFTPTAINVSNAKGFLGTSDYVANGVFTNYIPYALNNETLKGKMNVKSQKFNVNEWMTDSPKTGSQGGVEQPLQVVEVPKNIDLVMNTEIDEAKYSLMKMQDIKGALLINNGAIKMQNATFQSLGGKFLVNGTYNTANLAHPLFDFSMNLDNVEMAQAYQHLNIVKYLMPVAQYLVGGVNSNLKINGELGQDMMPKINTVSGDGLLKVLQATISETNPLVQKLVETTKIANLKNTKLNNLLMQFAITDGTFSVKPFDIKFEDYKITVGGRHGLTGSMDYNVLLDVPSGKIGEAFGSVFQKWTGKNLQGSDRVKFDLTLGGNLKNPVFGFKGSSTANSLKDVAKATLQTQIDENKNKILDQLNIKKDGFPTQTLDKEAMEAKAKATADSIKKIAADKAKKLLDDQKKSVINGLFNKLKPAKKDTLKQ</sequence>
<evidence type="ECO:0000313" key="1">
    <source>
        <dbReference type="EMBL" id="MEA5141459.1"/>
    </source>
</evidence>
<dbReference type="EMBL" id="JAYFUM010000027">
    <property type="protein sequence ID" value="MEA5141459.1"/>
    <property type="molecule type" value="Genomic_DNA"/>
</dbReference>
<organism evidence="1 2">
    <name type="scientific">Arcicella rigui</name>
    <dbReference type="NCBI Taxonomy" id="797020"/>
    <lineage>
        <taxon>Bacteria</taxon>
        <taxon>Pseudomonadati</taxon>
        <taxon>Bacteroidota</taxon>
        <taxon>Cytophagia</taxon>
        <taxon>Cytophagales</taxon>
        <taxon>Flectobacillaceae</taxon>
        <taxon>Arcicella</taxon>
    </lineage>
</organism>
<gene>
    <name evidence="1" type="ORF">VB248_20050</name>
</gene>
<dbReference type="PANTHER" id="PTHR30441">
    <property type="entry name" value="DUF748 DOMAIN-CONTAINING PROTEIN"/>
    <property type="match status" value="1"/>
</dbReference>
<dbReference type="PANTHER" id="PTHR30441:SF8">
    <property type="entry name" value="DUF748 DOMAIN-CONTAINING PROTEIN"/>
    <property type="match status" value="1"/>
</dbReference>
<keyword evidence="2" id="KW-1185">Reference proteome</keyword>
<evidence type="ECO:0000313" key="2">
    <source>
        <dbReference type="Proteomes" id="UP001302949"/>
    </source>
</evidence>
<protein>
    <submittedName>
        <fullName evidence="1">AsmA-like C-terminal region-containing protein</fullName>
    </submittedName>
</protein>
<comment type="caution">
    <text evidence="1">The sequence shown here is derived from an EMBL/GenBank/DDBJ whole genome shotgun (WGS) entry which is preliminary data.</text>
</comment>
<dbReference type="InterPro" id="IPR052894">
    <property type="entry name" value="AsmA-related"/>
</dbReference>
<proteinExistence type="predicted"/>
<dbReference type="RefSeq" id="WP_323298616.1">
    <property type="nucleotide sequence ID" value="NZ_JAYFUM010000027.1"/>
</dbReference>
<accession>A0ABU5QGN9</accession>